<dbReference type="AlphaFoldDB" id="A0ABD1XWJ1"/>
<evidence type="ECO:0000313" key="2">
    <source>
        <dbReference type="EMBL" id="KAL2612266.1"/>
    </source>
</evidence>
<keyword evidence="3" id="KW-1185">Reference proteome</keyword>
<evidence type="ECO:0000256" key="1">
    <source>
        <dbReference type="SAM" id="MobiDB-lite"/>
    </source>
</evidence>
<sequence>MNLWRANRRRKGEVTERKEESGELDERKSDEESDEGTRGSRECRIQILPKGGSGGKGSRGSLQGSPREGTREGKVLDGGVKSTSPERGHAAITGQRRKGTNFSFRRERKPPVSGTAGPDNTYRTHYGSVNSLRASPSRALFKFLSPM</sequence>
<gene>
    <name evidence="2" type="ORF">R1flu_023958</name>
</gene>
<feature type="region of interest" description="Disordered" evidence="1">
    <location>
        <begin position="1"/>
        <end position="124"/>
    </location>
</feature>
<reference evidence="2 3" key="1">
    <citation type="submission" date="2024-09" db="EMBL/GenBank/DDBJ databases">
        <title>Chromosome-scale assembly of Riccia fluitans.</title>
        <authorList>
            <person name="Paukszto L."/>
            <person name="Sawicki J."/>
            <person name="Karawczyk K."/>
            <person name="Piernik-Szablinska J."/>
            <person name="Szczecinska M."/>
            <person name="Mazdziarz M."/>
        </authorList>
    </citation>
    <scope>NUCLEOTIDE SEQUENCE [LARGE SCALE GENOMIC DNA]</scope>
    <source>
        <strain evidence="2">Rf_01</strain>
        <tissue evidence="2">Aerial parts of the thallus</tissue>
    </source>
</reference>
<feature type="compositionally biased region" description="Basic and acidic residues" evidence="1">
    <location>
        <begin position="12"/>
        <end position="44"/>
    </location>
</feature>
<proteinExistence type="predicted"/>
<organism evidence="2 3">
    <name type="scientific">Riccia fluitans</name>
    <dbReference type="NCBI Taxonomy" id="41844"/>
    <lineage>
        <taxon>Eukaryota</taxon>
        <taxon>Viridiplantae</taxon>
        <taxon>Streptophyta</taxon>
        <taxon>Embryophyta</taxon>
        <taxon>Marchantiophyta</taxon>
        <taxon>Marchantiopsida</taxon>
        <taxon>Marchantiidae</taxon>
        <taxon>Marchantiales</taxon>
        <taxon>Ricciaceae</taxon>
        <taxon>Riccia</taxon>
    </lineage>
</organism>
<accession>A0ABD1XWJ1</accession>
<name>A0ABD1XWJ1_9MARC</name>
<protein>
    <submittedName>
        <fullName evidence="2">Uncharacterized protein</fullName>
    </submittedName>
</protein>
<comment type="caution">
    <text evidence="2">The sequence shown here is derived from an EMBL/GenBank/DDBJ whole genome shotgun (WGS) entry which is preliminary data.</text>
</comment>
<dbReference type="Proteomes" id="UP001605036">
    <property type="component" value="Unassembled WGS sequence"/>
</dbReference>
<evidence type="ECO:0000313" key="3">
    <source>
        <dbReference type="Proteomes" id="UP001605036"/>
    </source>
</evidence>
<feature type="compositionally biased region" description="Basic residues" evidence="1">
    <location>
        <begin position="1"/>
        <end position="11"/>
    </location>
</feature>
<dbReference type="EMBL" id="JBHFFA010000007">
    <property type="protein sequence ID" value="KAL2612266.1"/>
    <property type="molecule type" value="Genomic_DNA"/>
</dbReference>